<dbReference type="Pfam" id="PF00561">
    <property type="entry name" value="Abhydrolase_1"/>
    <property type="match status" value="1"/>
</dbReference>
<evidence type="ECO:0000313" key="2">
    <source>
        <dbReference type="EMBL" id="QXQ15998.1"/>
    </source>
</evidence>
<dbReference type="Gene3D" id="3.40.50.1820">
    <property type="entry name" value="alpha/beta hydrolase"/>
    <property type="match status" value="1"/>
</dbReference>
<gene>
    <name evidence="2" type="ORF">KV203_16355</name>
</gene>
<feature type="domain" description="AB hydrolase-1" evidence="1">
    <location>
        <begin position="97"/>
        <end position="153"/>
    </location>
</feature>
<keyword evidence="2" id="KW-0378">Hydrolase</keyword>
<sequence>MLARLVTGYQVRDDRQTPHAVLHTGPHRVLRRYGPPASAADRPPVLLVPPLAVSARCYDLGPEQSVVAELAAMGRLPYVVDFGDVSRADAHLGFADYFDDIVPEAIARTLADSGADRLDLVGWSLGGTISLLTAAAHPDLPIRSITAVGTPLDYDAIPPYPAVKRALPPGGTAVVTETLRALGGIPAPLVRLGYRATAWERELRKPAYIVAHADDADALARMQVIDRFQSTMPGYPGRAAVQMWQNFVYRNELAGGVVDFGDRRVDLTALVQPVQLFGSHRDAIASWRAAHHGVEVLTGAAQVHFETVEASHLGLIVGAAATAETWPRVAEFLAALDAADGDSDNR</sequence>
<evidence type="ECO:0000313" key="3">
    <source>
        <dbReference type="Proteomes" id="UP000887023"/>
    </source>
</evidence>
<keyword evidence="3" id="KW-1185">Reference proteome</keyword>
<dbReference type="Proteomes" id="UP000887023">
    <property type="component" value="Chromosome"/>
</dbReference>
<dbReference type="PANTHER" id="PTHR36837:SF4">
    <property type="entry name" value="BLR0908 PROTEIN"/>
    <property type="match status" value="1"/>
</dbReference>
<dbReference type="InterPro" id="IPR051321">
    <property type="entry name" value="PHA/PHB_synthase"/>
</dbReference>
<organism evidence="2 3">
    <name type="scientific">Skermania pinensis</name>
    <dbReference type="NCBI Taxonomy" id="39122"/>
    <lineage>
        <taxon>Bacteria</taxon>
        <taxon>Bacillati</taxon>
        <taxon>Actinomycetota</taxon>
        <taxon>Actinomycetes</taxon>
        <taxon>Mycobacteriales</taxon>
        <taxon>Gordoniaceae</taxon>
        <taxon>Skermania</taxon>
    </lineage>
</organism>
<accession>A0ABX8SDQ5</accession>
<name>A0ABX8SDQ5_9ACTN</name>
<dbReference type="InterPro" id="IPR000073">
    <property type="entry name" value="AB_hydrolase_1"/>
</dbReference>
<dbReference type="PANTHER" id="PTHR36837">
    <property type="entry name" value="POLY(3-HYDROXYALKANOATE) POLYMERASE SUBUNIT PHAC"/>
    <property type="match status" value="1"/>
</dbReference>
<dbReference type="InterPro" id="IPR029058">
    <property type="entry name" value="AB_hydrolase_fold"/>
</dbReference>
<protein>
    <submittedName>
        <fullName evidence="2">Alpha/beta fold hydrolase</fullName>
    </submittedName>
</protein>
<proteinExistence type="predicted"/>
<dbReference type="EMBL" id="CP079105">
    <property type="protein sequence ID" value="QXQ15998.1"/>
    <property type="molecule type" value="Genomic_DNA"/>
</dbReference>
<reference evidence="2" key="1">
    <citation type="submission" date="2021-07" db="EMBL/GenBank/DDBJ databases">
        <title>Candidatus Kaistella beijingensis sp. nov. isolated from a municipal wastewater treatment plant is involved in sludge foaming.</title>
        <authorList>
            <person name="Song Y."/>
            <person name="Liu S.-J."/>
        </authorList>
    </citation>
    <scope>NUCLEOTIDE SEQUENCE</scope>
    <source>
        <strain evidence="2">DSM 43998</strain>
    </source>
</reference>
<dbReference type="RefSeq" id="WP_066472617.1">
    <property type="nucleotide sequence ID" value="NZ_CBCRUZ010000027.1"/>
</dbReference>
<evidence type="ECO:0000259" key="1">
    <source>
        <dbReference type="Pfam" id="PF00561"/>
    </source>
</evidence>
<dbReference type="SUPFAM" id="SSF53474">
    <property type="entry name" value="alpha/beta-Hydrolases"/>
    <property type="match status" value="1"/>
</dbReference>
<dbReference type="GO" id="GO:0016787">
    <property type="term" value="F:hydrolase activity"/>
    <property type="evidence" value="ECO:0007669"/>
    <property type="project" value="UniProtKB-KW"/>
</dbReference>